<keyword evidence="6" id="KW-0812">Transmembrane</keyword>
<proteinExistence type="inferred from homology"/>
<dbReference type="CDD" id="cd06464">
    <property type="entry name" value="ACD_sHsps-like"/>
    <property type="match status" value="1"/>
</dbReference>
<gene>
    <name evidence="9" type="primary">11439045</name>
    <name evidence="8" type="ordered locus">MTR_7g086130</name>
</gene>
<evidence type="ECO:0000256" key="3">
    <source>
        <dbReference type="ARBA" id="ARBA00022821"/>
    </source>
</evidence>
<reference evidence="9" key="3">
    <citation type="submission" date="2015-04" db="UniProtKB">
        <authorList>
            <consortium name="EnsemblPlants"/>
        </authorList>
    </citation>
    <scope>IDENTIFICATION</scope>
    <source>
        <strain evidence="9">cv. Jemalong A17</strain>
    </source>
</reference>
<dbReference type="GO" id="GO:0006952">
    <property type="term" value="P:defense response"/>
    <property type="evidence" value="ECO:0007669"/>
    <property type="project" value="UniProtKB-KW"/>
</dbReference>
<comment type="subcellular location">
    <subcellularLocation>
        <location evidence="1">Cell membrane</location>
        <topology evidence="1">Single-pass membrane protein</topology>
    </subcellularLocation>
</comment>
<dbReference type="OrthoDB" id="1431247at2759"/>
<evidence type="ECO:0000256" key="1">
    <source>
        <dbReference type="ARBA" id="ARBA00004162"/>
    </source>
</evidence>
<organism evidence="8 10">
    <name type="scientific">Medicago truncatula</name>
    <name type="common">Barrel medic</name>
    <name type="synonym">Medicago tribuloides</name>
    <dbReference type="NCBI Taxonomy" id="3880"/>
    <lineage>
        <taxon>Eukaryota</taxon>
        <taxon>Viridiplantae</taxon>
        <taxon>Streptophyta</taxon>
        <taxon>Embryophyta</taxon>
        <taxon>Tracheophyta</taxon>
        <taxon>Spermatophyta</taxon>
        <taxon>Magnoliopsida</taxon>
        <taxon>eudicotyledons</taxon>
        <taxon>Gunneridae</taxon>
        <taxon>Pentapetalae</taxon>
        <taxon>rosids</taxon>
        <taxon>fabids</taxon>
        <taxon>Fabales</taxon>
        <taxon>Fabaceae</taxon>
        <taxon>Papilionoideae</taxon>
        <taxon>50 kb inversion clade</taxon>
        <taxon>NPAAA clade</taxon>
        <taxon>Hologalegina</taxon>
        <taxon>IRL clade</taxon>
        <taxon>Trifolieae</taxon>
        <taxon>Medicago</taxon>
    </lineage>
</organism>
<dbReference type="STRING" id="3880.A0A072U1J5"/>
<dbReference type="HOGENOM" id="CLU_112221_0_0_1"/>
<dbReference type="AlphaFoldDB" id="A0A072U1J5"/>
<evidence type="ECO:0000313" key="10">
    <source>
        <dbReference type="Proteomes" id="UP000002051"/>
    </source>
</evidence>
<evidence type="ECO:0000313" key="9">
    <source>
        <dbReference type="EnsemblPlants" id="KEH23537"/>
    </source>
</evidence>
<name>A0A072U1J5_MEDTR</name>
<dbReference type="SUPFAM" id="SSF49764">
    <property type="entry name" value="HSP20-like chaperones"/>
    <property type="match status" value="1"/>
</dbReference>
<dbReference type="PROSITE" id="PS01031">
    <property type="entry name" value="SHSP"/>
    <property type="match status" value="1"/>
</dbReference>
<reference evidence="8 10" key="1">
    <citation type="journal article" date="2011" name="Nature">
        <title>The Medicago genome provides insight into the evolution of rhizobial symbioses.</title>
        <authorList>
            <person name="Young N.D."/>
            <person name="Debelle F."/>
            <person name="Oldroyd G.E."/>
            <person name="Geurts R."/>
            <person name="Cannon S.B."/>
            <person name="Udvardi M.K."/>
            <person name="Benedito V.A."/>
            <person name="Mayer K.F."/>
            <person name="Gouzy J."/>
            <person name="Schoof H."/>
            <person name="Van de Peer Y."/>
            <person name="Proost S."/>
            <person name="Cook D.R."/>
            <person name="Meyers B.C."/>
            <person name="Spannagl M."/>
            <person name="Cheung F."/>
            <person name="De Mita S."/>
            <person name="Krishnakumar V."/>
            <person name="Gundlach H."/>
            <person name="Zhou S."/>
            <person name="Mudge J."/>
            <person name="Bharti A.K."/>
            <person name="Murray J.D."/>
            <person name="Naoumkina M.A."/>
            <person name="Rosen B."/>
            <person name="Silverstein K.A."/>
            <person name="Tang H."/>
            <person name="Rombauts S."/>
            <person name="Zhao P.X."/>
            <person name="Zhou P."/>
            <person name="Barbe V."/>
            <person name="Bardou P."/>
            <person name="Bechner M."/>
            <person name="Bellec A."/>
            <person name="Berger A."/>
            <person name="Berges H."/>
            <person name="Bidwell S."/>
            <person name="Bisseling T."/>
            <person name="Choisne N."/>
            <person name="Couloux A."/>
            <person name="Denny R."/>
            <person name="Deshpande S."/>
            <person name="Dai X."/>
            <person name="Doyle J.J."/>
            <person name="Dudez A.M."/>
            <person name="Farmer A.D."/>
            <person name="Fouteau S."/>
            <person name="Franken C."/>
            <person name="Gibelin C."/>
            <person name="Gish J."/>
            <person name="Goldstein S."/>
            <person name="Gonzalez A.J."/>
            <person name="Green P.J."/>
            <person name="Hallab A."/>
            <person name="Hartog M."/>
            <person name="Hua A."/>
            <person name="Humphray S.J."/>
            <person name="Jeong D.H."/>
            <person name="Jing Y."/>
            <person name="Jocker A."/>
            <person name="Kenton S.M."/>
            <person name="Kim D.J."/>
            <person name="Klee K."/>
            <person name="Lai H."/>
            <person name="Lang C."/>
            <person name="Lin S."/>
            <person name="Macmil S.L."/>
            <person name="Magdelenat G."/>
            <person name="Matthews L."/>
            <person name="McCorrison J."/>
            <person name="Monaghan E.L."/>
            <person name="Mun J.H."/>
            <person name="Najar F.Z."/>
            <person name="Nicholson C."/>
            <person name="Noirot C."/>
            <person name="O'Bleness M."/>
            <person name="Paule C.R."/>
            <person name="Poulain J."/>
            <person name="Prion F."/>
            <person name="Qin B."/>
            <person name="Qu C."/>
            <person name="Retzel E.F."/>
            <person name="Riddle C."/>
            <person name="Sallet E."/>
            <person name="Samain S."/>
            <person name="Samson N."/>
            <person name="Sanders I."/>
            <person name="Saurat O."/>
            <person name="Scarpelli C."/>
            <person name="Schiex T."/>
            <person name="Segurens B."/>
            <person name="Severin A.J."/>
            <person name="Sherrier D.J."/>
            <person name="Shi R."/>
            <person name="Sims S."/>
            <person name="Singer S.R."/>
            <person name="Sinharoy S."/>
            <person name="Sterck L."/>
            <person name="Viollet A."/>
            <person name="Wang B.B."/>
            <person name="Wang K."/>
            <person name="Wang M."/>
            <person name="Wang X."/>
            <person name="Warfsmann J."/>
            <person name="Weissenbach J."/>
            <person name="White D.D."/>
            <person name="White J.D."/>
            <person name="Wiley G.B."/>
            <person name="Wincker P."/>
            <person name="Xing Y."/>
            <person name="Yang L."/>
            <person name="Yao Z."/>
            <person name="Ying F."/>
            <person name="Zhai J."/>
            <person name="Zhou L."/>
            <person name="Zuber A."/>
            <person name="Denarie J."/>
            <person name="Dixon R.A."/>
            <person name="May G.D."/>
            <person name="Schwartz D.C."/>
            <person name="Rogers J."/>
            <person name="Quetier F."/>
            <person name="Town C.D."/>
            <person name="Roe B.A."/>
        </authorList>
    </citation>
    <scope>NUCLEOTIDE SEQUENCE [LARGE SCALE GENOMIC DNA]</scope>
    <source>
        <strain evidence="8">A17</strain>
        <strain evidence="9 10">cv. Jemalong A17</strain>
    </source>
</reference>
<dbReference type="Proteomes" id="UP000002051">
    <property type="component" value="Unassembled WGS sequence"/>
</dbReference>
<evidence type="ECO:0000256" key="5">
    <source>
        <dbReference type="RuleBase" id="RU003616"/>
    </source>
</evidence>
<dbReference type="InterPro" id="IPR002068">
    <property type="entry name" value="A-crystallin/Hsp20_dom"/>
</dbReference>
<dbReference type="PANTHER" id="PTHR43670">
    <property type="entry name" value="HEAT SHOCK PROTEIN 26"/>
    <property type="match status" value="1"/>
</dbReference>
<feature type="domain" description="SHSP" evidence="7">
    <location>
        <begin position="8"/>
        <end position="117"/>
    </location>
</feature>
<reference evidence="8 10" key="2">
    <citation type="journal article" date="2014" name="BMC Genomics">
        <title>An improved genome release (version Mt4.0) for the model legume Medicago truncatula.</title>
        <authorList>
            <person name="Tang H."/>
            <person name="Krishnakumar V."/>
            <person name="Bidwell S."/>
            <person name="Rosen B."/>
            <person name="Chan A."/>
            <person name="Zhou S."/>
            <person name="Gentzbittel L."/>
            <person name="Childs K.L."/>
            <person name="Yandell M."/>
            <person name="Gundlach H."/>
            <person name="Mayer K.F."/>
            <person name="Schwartz D.C."/>
            <person name="Town C.D."/>
        </authorList>
    </citation>
    <scope>GENOME REANNOTATION</scope>
    <source>
        <strain evidence="8">A17</strain>
        <strain evidence="9 10">cv. Jemalong A17</strain>
    </source>
</reference>
<dbReference type="EnsemblPlants" id="KEH23537">
    <property type="protein sequence ID" value="KEH23537"/>
    <property type="gene ID" value="MTR_7g086130"/>
</dbReference>
<keyword evidence="3" id="KW-0611">Plant defense</keyword>
<evidence type="ECO:0000259" key="7">
    <source>
        <dbReference type="PROSITE" id="PS01031"/>
    </source>
</evidence>
<feature type="transmembrane region" description="Helical" evidence="6">
    <location>
        <begin position="172"/>
        <end position="191"/>
    </location>
</feature>
<evidence type="ECO:0000256" key="2">
    <source>
        <dbReference type="ARBA" id="ARBA00022475"/>
    </source>
</evidence>
<dbReference type="Gene3D" id="2.60.40.790">
    <property type="match status" value="1"/>
</dbReference>
<dbReference type="EMBL" id="CM001223">
    <property type="protein sequence ID" value="KEH23537.1"/>
    <property type="molecule type" value="Genomic_DNA"/>
</dbReference>
<dbReference type="GO" id="GO:0034605">
    <property type="term" value="P:cellular response to heat"/>
    <property type="evidence" value="ECO:0000318"/>
    <property type="project" value="GO_Central"/>
</dbReference>
<comment type="similarity">
    <text evidence="4 5">Belongs to the small heat shock protein (HSP20) family.</text>
</comment>
<evidence type="ECO:0000256" key="4">
    <source>
        <dbReference type="PROSITE-ProRule" id="PRU00285"/>
    </source>
</evidence>
<evidence type="ECO:0000256" key="6">
    <source>
        <dbReference type="SAM" id="Phobius"/>
    </source>
</evidence>
<dbReference type="PANTHER" id="PTHR43670:SF108">
    <property type="entry name" value="HSP20_ALPHA CRYSTALLIN FAMILY PROTEIN"/>
    <property type="match status" value="1"/>
</dbReference>
<dbReference type="InterPro" id="IPR008978">
    <property type="entry name" value="HSP20-like_chaperone"/>
</dbReference>
<keyword evidence="10" id="KW-1185">Reference proteome</keyword>
<evidence type="ECO:0000313" key="8">
    <source>
        <dbReference type="EMBL" id="KEH23537.1"/>
    </source>
</evidence>
<dbReference type="ExpressionAtlas" id="A0A072U1J5">
    <property type="expression patterns" value="differential"/>
</dbReference>
<keyword evidence="6" id="KW-1133">Transmembrane helix</keyword>
<accession>A0A072U1J5</accession>
<dbReference type="GO" id="GO:0005886">
    <property type="term" value="C:plasma membrane"/>
    <property type="evidence" value="ECO:0007669"/>
    <property type="project" value="UniProtKB-SubCell"/>
</dbReference>
<keyword evidence="2" id="KW-1003">Cell membrane</keyword>
<keyword evidence="6" id="KW-0472">Membrane</keyword>
<dbReference type="Pfam" id="PF00011">
    <property type="entry name" value="HSP20"/>
    <property type="match status" value="1"/>
</dbReference>
<sequence length="207" mass="24550">MEHKHAHNRSYEDFDPVFKWRREQDRDTIELHLPGKSIACFKREQIRIQINHLGFLVISGERPFDGTKWKRFKKEFELPKYCNEDAIRGNFMQNILSVVLPKKVDLIPQEEQEEEEKIPELEDLDKYQEKNTYKSLGFGGRDREEEIGTLSEYTYRTDNKFGENDVETTREVALKFMVVIIVVMVIVNYLVDMSKTVMAQGQSYFQN</sequence>
<protein>
    <submittedName>
        <fullName evidence="8">Hsp20/alpha crystallin family protein</fullName>
    </submittedName>
</protein>